<keyword evidence="6" id="KW-0479">Metal-binding</keyword>
<keyword evidence="12" id="KW-1185">Reference proteome</keyword>
<comment type="similarity">
    <text evidence="2">Belongs to the TsaE family.</text>
</comment>
<evidence type="ECO:0000256" key="3">
    <source>
        <dbReference type="ARBA" id="ARBA00019010"/>
    </source>
</evidence>
<evidence type="ECO:0000256" key="5">
    <source>
        <dbReference type="ARBA" id="ARBA00022694"/>
    </source>
</evidence>
<evidence type="ECO:0000256" key="1">
    <source>
        <dbReference type="ARBA" id="ARBA00004496"/>
    </source>
</evidence>
<dbReference type="NCBIfam" id="TIGR00150">
    <property type="entry name" value="T6A_YjeE"/>
    <property type="match status" value="1"/>
</dbReference>
<name>A0A1H7K964_9RHOB</name>
<dbReference type="PANTHER" id="PTHR33540:SF2">
    <property type="entry name" value="TRNA THREONYLCARBAMOYLADENOSINE BIOSYNTHESIS PROTEIN TSAE"/>
    <property type="match status" value="1"/>
</dbReference>
<dbReference type="GO" id="GO:0005524">
    <property type="term" value="F:ATP binding"/>
    <property type="evidence" value="ECO:0007669"/>
    <property type="project" value="UniProtKB-KW"/>
</dbReference>
<evidence type="ECO:0000256" key="9">
    <source>
        <dbReference type="ARBA" id="ARBA00022842"/>
    </source>
</evidence>
<evidence type="ECO:0000256" key="2">
    <source>
        <dbReference type="ARBA" id="ARBA00007599"/>
    </source>
</evidence>
<dbReference type="OrthoDB" id="9800307at2"/>
<dbReference type="GO" id="GO:0046872">
    <property type="term" value="F:metal ion binding"/>
    <property type="evidence" value="ECO:0007669"/>
    <property type="project" value="UniProtKB-KW"/>
</dbReference>
<keyword evidence="5" id="KW-0819">tRNA processing</keyword>
<accession>A0A1H7K964</accession>
<dbReference type="STRING" id="1287727.SAMN05443999_102344"/>
<gene>
    <name evidence="11" type="ORF">SAMN05443999_102344</name>
</gene>
<evidence type="ECO:0000256" key="8">
    <source>
        <dbReference type="ARBA" id="ARBA00022840"/>
    </source>
</evidence>
<protein>
    <recommendedName>
        <fullName evidence="3">tRNA threonylcarbamoyladenosine biosynthesis protein TsaE</fullName>
    </recommendedName>
    <alternativeName>
        <fullName evidence="10">t(6)A37 threonylcarbamoyladenosine biosynthesis protein TsaE</fullName>
    </alternativeName>
</protein>
<dbReference type="PANTHER" id="PTHR33540">
    <property type="entry name" value="TRNA THREONYLCARBAMOYLADENOSINE BIOSYNTHESIS PROTEIN TSAE"/>
    <property type="match status" value="1"/>
</dbReference>
<dbReference type="InterPro" id="IPR003442">
    <property type="entry name" value="T6A_TsaE"/>
</dbReference>
<dbReference type="SUPFAM" id="SSF52540">
    <property type="entry name" value="P-loop containing nucleoside triphosphate hydrolases"/>
    <property type="match status" value="1"/>
</dbReference>
<sequence length="158" mass="17206">MSEQATTISLASPEATCALAQALAPRLGPGDVLLLSGGVGAGKTHFARCLIQALLPQPEDVPSPTYTLVQTYPGQGADIWHADLYRLSDPLDLIELGLTEAFCDSICLVEWPDRLADLVPQTALALHFEPGARDDERHLRLTWSDPRWHSRLKGFAHA</sequence>
<dbReference type="RefSeq" id="WP_093032917.1">
    <property type="nucleotide sequence ID" value="NZ_FOAG01000002.1"/>
</dbReference>
<evidence type="ECO:0000256" key="10">
    <source>
        <dbReference type="ARBA" id="ARBA00032441"/>
    </source>
</evidence>
<keyword evidence="9" id="KW-0460">Magnesium</keyword>
<evidence type="ECO:0000256" key="6">
    <source>
        <dbReference type="ARBA" id="ARBA00022723"/>
    </source>
</evidence>
<keyword evidence="7" id="KW-0547">Nucleotide-binding</keyword>
<dbReference type="Proteomes" id="UP000199582">
    <property type="component" value="Unassembled WGS sequence"/>
</dbReference>
<dbReference type="Pfam" id="PF02367">
    <property type="entry name" value="TsaE"/>
    <property type="match status" value="1"/>
</dbReference>
<dbReference type="GO" id="GO:0005737">
    <property type="term" value="C:cytoplasm"/>
    <property type="evidence" value="ECO:0007669"/>
    <property type="project" value="UniProtKB-SubCell"/>
</dbReference>
<dbReference type="Gene3D" id="3.40.50.300">
    <property type="entry name" value="P-loop containing nucleotide triphosphate hydrolases"/>
    <property type="match status" value="1"/>
</dbReference>
<keyword evidence="4" id="KW-0963">Cytoplasm</keyword>
<proteinExistence type="inferred from homology"/>
<evidence type="ECO:0000256" key="4">
    <source>
        <dbReference type="ARBA" id="ARBA00022490"/>
    </source>
</evidence>
<organism evidence="11 12">
    <name type="scientific">Roseovarius azorensis</name>
    <dbReference type="NCBI Taxonomy" id="1287727"/>
    <lineage>
        <taxon>Bacteria</taxon>
        <taxon>Pseudomonadati</taxon>
        <taxon>Pseudomonadota</taxon>
        <taxon>Alphaproteobacteria</taxon>
        <taxon>Rhodobacterales</taxon>
        <taxon>Roseobacteraceae</taxon>
        <taxon>Roseovarius</taxon>
    </lineage>
</organism>
<keyword evidence="8" id="KW-0067">ATP-binding</keyword>
<dbReference type="InterPro" id="IPR027417">
    <property type="entry name" value="P-loop_NTPase"/>
</dbReference>
<evidence type="ECO:0000313" key="11">
    <source>
        <dbReference type="EMBL" id="SEK82517.1"/>
    </source>
</evidence>
<dbReference type="EMBL" id="FOAG01000002">
    <property type="protein sequence ID" value="SEK82517.1"/>
    <property type="molecule type" value="Genomic_DNA"/>
</dbReference>
<comment type="subcellular location">
    <subcellularLocation>
        <location evidence="1">Cytoplasm</location>
    </subcellularLocation>
</comment>
<reference evidence="11 12" key="1">
    <citation type="submission" date="2016-10" db="EMBL/GenBank/DDBJ databases">
        <authorList>
            <person name="de Groot N.N."/>
        </authorList>
    </citation>
    <scope>NUCLEOTIDE SEQUENCE [LARGE SCALE GENOMIC DNA]</scope>
    <source>
        <strain evidence="11 12">DSM 100674</strain>
    </source>
</reference>
<dbReference type="AlphaFoldDB" id="A0A1H7K964"/>
<dbReference type="GO" id="GO:0002949">
    <property type="term" value="P:tRNA threonylcarbamoyladenosine modification"/>
    <property type="evidence" value="ECO:0007669"/>
    <property type="project" value="InterPro"/>
</dbReference>
<evidence type="ECO:0000313" key="12">
    <source>
        <dbReference type="Proteomes" id="UP000199582"/>
    </source>
</evidence>
<evidence type="ECO:0000256" key="7">
    <source>
        <dbReference type="ARBA" id="ARBA00022741"/>
    </source>
</evidence>